<sequence length="484" mass="54165">MNLMPHVTLPKVGTAEAWREAARACLSARIPPEAIAWSRGPGEAVLWAEDEPPPAPKVGAIRVPESFVHLASQVVWHKDPERFARLYAVLWRLRTERELMQDAADRDLVALRQMERAVHRDIHKTKAFVRFREVGEKAAPRRRFAAWFEPSHFTLEPAAPFFARRFADMDWLIATPDLVARFTDGTLTFEEGVEKPYLPEDAQEELWLTYFRNIFNPARVKPDRMLAEMPKKYWKNLPETAAIPDLLANAETRVREMAEAAPTRAPFYAKAIASRPPPPRAPIASPGLISALKEEDTCTRCPLFANATQAVPGEGPLDARLMMVGEQPGDQEDLAGRPFVGPAGQLFDTLLRDAGIDRSKVFLTNAVKHFKYTIKGVRRIHQSPNGGEIAACKWWLAQELSLVKPKLVVALGASAAESLTGTRDGILKRRGTLEEGPDGLPVFLTVHPSFLLRLPDPVAKEMETEKFRQDLIAAKEHLERLLAA</sequence>
<dbReference type="InterPro" id="IPR025404">
    <property type="entry name" value="DUF4130"/>
</dbReference>
<keyword evidence="3" id="KW-0004">4Fe-4S</keyword>
<dbReference type="SUPFAM" id="SSF52141">
    <property type="entry name" value="Uracil-DNA glycosylase-like"/>
    <property type="match status" value="1"/>
</dbReference>
<dbReference type="GO" id="GO:0006281">
    <property type="term" value="P:DNA repair"/>
    <property type="evidence" value="ECO:0007669"/>
    <property type="project" value="UniProtKB-KW"/>
</dbReference>
<protein>
    <recommendedName>
        <fullName evidence="2">Type-4 uracil-DNA glycosylase</fullName>
    </recommendedName>
</protein>
<keyword evidence="5" id="KW-0227">DNA damage</keyword>
<dbReference type="NCBIfam" id="TIGR03914">
    <property type="entry name" value="UDG_fam_dom"/>
    <property type="match status" value="1"/>
</dbReference>
<evidence type="ECO:0000256" key="2">
    <source>
        <dbReference type="ARBA" id="ARBA00019403"/>
    </source>
</evidence>
<dbReference type="Proteomes" id="UP000019666">
    <property type="component" value="Unassembled WGS sequence"/>
</dbReference>
<dbReference type="SMART" id="SM00987">
    <property type="entry name" value="UreE_C"/>
    <property type="match status" value="1"/>
</dbReference>
<comment type="similarity">
    <text evidence="1">Belongs to the uracil-DNA glycosylase (UDG) superfamily. Type 4 (UDGa) family.</text>
</comment>
<dbReference type="InterPro" id="IPR023875">
    <property type="entry name" value="DNA_repair_put"/>
</dbReference>
<dbReference type="CDD" id="cd10030">
    <property type="entry name" value="UDG-F4_TTUDGA_SPO1dp_like"/>
    <property type="match status" value="1"/>
</dbReference>
<keyword evidence="7" id="KW-0408">Iron</keyword>
<dbReference type="NCBIfam" id="TIGR00758">
    <property type="entry name" value="UDG_fam4"/>
    <property type="match status" value="1"/>
</dbReference>
<dbReference type="HOGENOM" id="CLU_046101_1_0_5"/>
<dbReference type="Pfam" id="PF03167">
    <property type="entry name" value="UDG"/>
    <property type="match status" value="1"/>
</dbReference>
<dbReference type="GO" id="GO:0051539">
    <property type="term" value="F:4 iron, 4 sulfur cluster binding"/>
    <property type="evidence" value="ECO:0007669"/>
    <property type="project" value="UniProtKB-KW"/>
</dbReference>
<dbReference type="InterPro" id="IPR036895">
    <property type="entry name" value="Uracil-DNA_glycosylase-like_sf"/>
</dbReference>
<dbReference type="Pfam" id="PF13566">
    <property type="entry name" value="DUF4130"/>
    <property type="match status" value="1"/>
</dbReference>
<evidence type="ECO:0000313" key="12">
    <source>
        <dbReference type="Proteomes" id="UP000019666"/>
    </source>
</evidence>
<gene>
    <name evidence="11" type="ORF">Rumeso_04596</name>
</gene>
<dbReference type="GO" id="GO:0097506">
    <property type="term" value="F:deaminated base DNA N-glycosylase activity"/>
    <property type="evidence" value="ECO:0007669"/>
    <property type="project" value="UniProtKB-ARBA"/>
</dbReference>
<dbReference type="NCBIfam" id="TIGR03915">
    <property type="entry name" value="SAM_7_link_chp"/>
    <property type="match status" value="1"/>
</dbReference>
<keyword evidence="9" id="KW-0234">DNA repair</keyword>
<dbReference type="EMBL" id="AOSK01000128">
    <property type="protein sequence ID" value="EYD73861.1"/>
    <property type="molecule type" value="Genomic_DNA"/>
</dbReference>
<evidence type="ECO:0000313" key="11">
    <source>
        <dbReference type="EMBL" id="EYD73861.1"/>
    </source>
</evidence>
<evidence type="ECO:0000256" key="7">
    <source>
        <dbReference type="ARBA" id="ARBA00023004"/>
    </source>
</evidence>
<evidence type="ECO:0000259" key="10">
    <source>
        <dbReference type="SMART" id="SM00986"/>
    </source>
</evidence>
<dbReference type="InterPro" id="IPR005122">
    <property type="entry name" value="Uracil-DNA_glycosylase-like"/>
</dbReference>
<proteinExistence type="inferred from homology"/>
<dbReference type="InterPro" id="IPR005273">
    <property type="entry name" value="Ura-DNA_glyco_family4"/>
</dbReference>
<keyword evidence="6" id="KW-0378">Hydrolase</keyword>
<evidence type="ECO:0000256" key="8">
    <source>
        <dbReference type="ARBA" id="ARBA00023014"/>
    </source>
</evidence>
<evidence type="ECO:0000256" key="6">
    <source>
        <dbReference type="ARBA" id="ARBA00022801"/>
    </source>
</evidence>
<dbReference type="PANTHER" id="PTHR33693">
    <property type="entry name" value="TYPE-5 URACIL-DNA GLYCOSYLASE"/>
    <property type="match status" value="1"/>
</dbReference>
<evidence type="ECO:0000256" key="5">
    <source>
        <dbReference type="ARBA" id="ARBA00022763"/>
    </source>
</evidence>
<evidence type="ECO:0000256" key="3">
    <source>
        <dbReference type="ARBA" id="ARBA00022485"/>
    </source>
</evidence>
<dbReference type="InterPro" id="IPR051536">
    <property type="entry name" value="UDG_Type-4/5"/>
</dbReference>
<evidence type="ECO:0000256" key="9">
    <source>
        <dbReference type="ARBA" id="ARBA00023204"/>
    </source>
</evidence>
<keyword evidence="8" id="KW-0411">Iron-sulfur</keyword>
<dbReference type="PANTHER" id="PTHR33693:SF9">
    <property type="entry name" value="TYPE-4 URACIL-DNA GLYCOSYLASE"/>
    <property type="match status" value="1"/>
</dbReference>
<comment type="caution">
    <text evidence="11">The sequence shown here is derived from an EMBL/GenBank/DDBJ whole genome shotgun (WGS) entry which is preliminary data.</text>
</comment>
<organism evidence="11 12">
    <name type="scientific">Rubellimicrobium mesophilum DSM 19309</name>
    <dbReference type="NCBI Taxonomy" id="442562"/>
    <lineage>
        <taxon>Bacteria</taxon>
        <taxon>Pseudomonadati</taxon>
        <taxon>Pseudomonadota</taxon>
        <taxon>Alphaproteobacteria</taxon>
        <taxon>Rhodobacterales</taxon>
        <taxon>Roseobacteraceae</taxon>
        <taxon>Rubellimicrobium</taxon>
    </lineage>
</organism>
<name>A0A017HHN1_9RHOB</name>
<dbReference type="STRING" id="442562.Rumeso_04596"/>
<keyword evidence="4" id="KW-0479">Metal-binding</keyword>
<evidence type="ECO:0000256" key="1">
    <source>
        <dbReference type="ARBA" id="ARBA00006521"/>
    </source>
</evidence>
<dbReference type="SMART" id="SM00986">
    <property type="entry name" value="UDG"/>
    <property type="match status" value="1"/>
</dbReference>
<keyword evidence="12" id="KW-1185">Reference proteome</keyword>
<feature type="domain" description="Uracil-DNA glycosylase-like" evidence="10">
    <location>
        <begin position="312"/>
        <end position="472"/>
    </location>
</feature>
<dbReference type="Gene3D" id="3.40.470.10">
    <property type="entry name" value="Uracil-DNA glycosylase-like domain"/>
    <property type="match status" value="1"/>
</dbReference>
<reference evidence="11 12" key="1">
    <citation type="submission" date="2013-02" db="EMBL/GenBank/DDBJ databases">
        <authorList>
            <person name="Fiebig A."/>
            <person name="Goeker M."/>
            <person name="Klenk H.-P.P."/>
        </authorList>
    </citation>
    <scope>NUCLEOTIDE SEQUENCE [LARGE SCALE GENOMIC DNA]</scope>
    <source>
        <strain evidence="11 12">DSM 19309</strain>
    </source>
</reference>
<evidence type="ECO:0000256" key="4">
    <source>
        <dbReference type="ARBA" id="ARBA00022723"/>
    </source>
</evidence>
<dbReference type="GO" id="GO:0046872">
    <property type="term" value="F:metal ion binding"/>
    <property type="evidence" value="ECO:0007669"/>
    <property type="project" value="UniProtKB-KW"/>
</dbReference>
<accession>A0A017HHN1</accession>
<dbReference type="AlphaFoldDB" id="A0A017HHN1"/>
<dbReference type="PATRIC" id="fig|442562.3.peg.4525"/>